<accession>A0A6B8VEN7</accession>
<gene>
    <name evidence="2" type="ORF">CKALI_03180</name>
</gene>
<evidence type="ECO:0000256" key="1">
    <source>
        <dbReference type="SAM" id="Phobius"/>
    </source>
</evidence>
<keyword evidence="1" id="KW-1133">Transmembrane helix</keyword>
<proteinExistence type="predicted"/>
<evidence type="ECO:0000313" key="2">
    <source>
        <dbReference type="EMBL" id="QGU01519.1"/>
    </source>
</evidence>
<dbReference type="RefSeq" id="WP_269076360.1">
    <property type="nucleotide sequence ID" value="NZ_CP046452.1"/>
</dbReference>
<keyword evidence="1" id="KW-0472">Membrane</keyword>
<organism evidence="2 3">
    <name type="scientific">Corynebacterium kalinowskii</name>
    <dbReference type="NCBI Taxonomy" id="2675216"/>
    <lineage>
        <taxon>Bacteria</taxon>
        <taxon>Bacillati</taxon>
        <taxon>Actinomycetota</taxon>
        <taxon>Actinomycetes</taxon>
        <taxon>Mycobacteriales</taxon>
        <taxon>Corynebacteriaceae</taxon>
        <taxon>Corynebacterium</taxon>
    </lineage>
</organism>
<dbReference type="AlphaFoldDB" id="A0A6B8VEN7"/>
<keyword evidence="1" id="KW-0812">Transmembrane</keyword>
<keyword evidence="3" id="KW-1185">Reference proteome</keyword>
<sequence>MDERDYPASISQNNFRQPIKASEILVVFTVVALPLVQVRSR</sequence>
<name>A0A6B8VEN7_9CORY</name>
<feature type="transmembrane region" description="Helical" evidence="1">
    <location>
        <begin position="21"/>
        <end position="38"/>
    </location>
</feature>
<dbReference type="Proteomes" id="UP000427071">
    <property type="component" value="Chromosome"/>
</dbReference>
<evidence type="ECO:0000313" key="3">
    <source>
        <dbReference type="Proteomes" id="UP000427071"/>
    </source>
</evidence>
<protein>
    <submittedName>
        <fullName evidence="2">Uncharacterized protein</fullName>
    </submittedName>
</protein>
<dbReference type="EMBL" id="CP046452">
    <property type="protein sequence ID" value="QGU01519.1"/>
    <property type="molecule type" value="Genomic_DNA"/>
</dbReference>
<reference evidence="3" key="1">
    <citation type="submission" date="2019-11" db="EMBL/GenBank/DDBJ databases">
        <title>Complete genome sequence of Corynebacterium kalinowskii 1959, a novel Corynebacterium species isolated from soil of a small paddock in Vilsendorf, Germany.</title>
        <authorList>
            <person name="Schaffert L."/>
            <person name="Ruwe M."/>
            <person name="Milse J."/>
            <person name="Hanuschka K."/>
            <person name="Ortseifen V."/>
            <person name="Droste J."/>
            <person name="Brandt D."/>
            <person name="Schlueter L."/>
            <person name="Kutter Y."/>
            <person name="Vinke S."/>
            <person name="Viehoefer P."/>
            <person name="Jacob L."/>
            <person name="Luebke N.-C."/>
            <person name="Schulte-Berndt E."/>
            <person name="Hain C."/>
            <person name="Linder M."/>
            <person name="Schmidt P."/>
            <person name="Wollenschlaeger L."/>
            <person name="Luttermann T."/>
            <person name="Thieme E."/>
            <person name="Hassa J."/>
            <person name="Haak M."/>
            <person name="Wittchen M."/>
            <person name="Mentz A."/>
            <person name="Persicke M."/>
            <person name="Busche T."/>
            <person name="Ruckert C."/>
        </authorList>
    </citation>
    <scope>NUCLEOTIDE SEQUENCE [LARGE SCALE GENOMIC DNA]</scope>
    <source>
        <strain evidence="3">1959</strain>
    </source>
</reference>
<dbReference type="KEGG" id="ckw:CKALI_03180"/>